<dbReference type="OrthoDB" id="290345at2"/>
<feature type="chain" id="PRO_5022051070" evidence="1">
    <location>
        <begin position="23"/>
        <end position="517"/>
    </location>
</feature>
<accession>A0A518D4C7</accession>
<dbReference type="RefSeq" id="WP_145191348.1">
    <property type="nucleotide sequence ID" value="NZ_CP036290.1"/>
</dbReference>
<evidence type="ECO:0000313" key="3">
    <source>
        <dbReference type="Proteomes" id="UP000319342"/>
    </source>
</evidence>
<protein>
    <submittedName>
        <fullName evidence="2">BNR/Asp-box repeat protein</fullName>
    </submittedName>
</protein>
<name>A0A518D4C7_9BACT</name>
<dbReference type="SUPFAM" id="SSF110296">
    <property type="entry name" value="Oligoxyloglucan reducing end-specific cellobiohydrolase"/>
    <property type="match status" value="1"/>
</dbReference>
<evidence type="ECO:0000313" key="2">
    <source>
        <dbReference type="EMBL" id="QDU86328.1"/>
    </source>
</evidence>
<evidence type="ECO:0000256" key="1">
    <source>
        <dbReference type="SAM" id="SignalP"/>
    </source>
</evidence>
<gene>
    <name evidence="2" type="ORF">Pla163_34790</name>
</gene>
<sequence precursor="true">MLLLTSASALSFLLLAQTAPTADSSWQQVGPDGVFTFVTSPDYANDGLAWIATGSVNYEGDGDFHLVTGHGDTVQLLSSLPQGDDPQLLTISPTFAVDHTMFATSGRILAPATELWKSTDAGASWTKLPQPSPLPWGNFFKDLALSPSFATDQVMIASPTGQGGDTYRSADGGATWILNPFPTFDMRDITFAEDFATSGFAYGIRVTTPTFHRSTDFGFVFKQCSHPLSNPGICAGVLFANGIEAAPVGPQGQRPIFYFGKGDAVALAPQNFVRSLDNGSNWDLGTGPGSAPGSSGQGLEGLTIFDLAIADNGLGTGRLYAATSNGVYVSEDNGTTFAPLDAAGLPTLVSRIELAGGPDGDLYVLAGGFPDPHLWGSPSPGATRPGNLYRLRLSGTGSVDLGFALAGVSGEPELTATTAFGATNDFTLELTDAAPSALMFQVYADQPVFAPVFGGTLVPGPAVLVPRTTGPLGKYVTPFTWPASFPPGSAVYTQAWILDAVGPQGFSASNGLKLTKP</sequence>
<dbReference type="Proteomes" id="UP000319342">
    <property type="component" value="Chromosome"/>
</dbReference>
<dbReference type="InterPro" id="IPR015943">
    <property type="entry name" value="WD40/YVTN_repeat-like_dom_sf"/>
</dbReference>
<dbReference type="AlphaFoldDB" id="A0A518D4C7"/>
<proteinExistence type="predicted"/>
<reference evidence="2 3" key="1">
    <citation type="submission" date="2019-02" db="EMBL/GenBank/DDBJ databases">
        <title>Deep-cultivation of Planctomycetes and their phenomic and genomic characterization uncovers novel biology.</title>
        <authorList>
            <person name="Wiegand S."/>
            <person name="Jogler M."/>
            <person name="Boedeker C."/>
            <person name="Pinto D."/>
            <person name="Vollmers J."/>
            <person name="Rivas-Marin E."/>
            <person name="Kohn T."/>
            <person name="Peeters S.H."/>
            <person name="Heuer A."/>
            <person name="Rast P."/>
            <person name="Oberbeckmann S."/>
            <person name="Bunk B."/>
            <person name="Jeske O."/>
            <person name="Meyerdierks A."/>
            <person name="Storesund J.E."/>
            <person name="Kallscheuer N."/>
            <person name="Luecker S."/>
            <person name="Lage O.M."/>
            <person name="Pohl T."/>
            <person name="Merkel B.J."/>
            <person name="Hornburger P."/>
            <person name="Mueller R.-W."/>
            <person name="Bruemmer F."/>
            <person name="Labrenz M."/>
            <person name="Spormann A.M."/>
            <person name="Op den Camp H."/>
            <person name="Overmann J."/>
            <person name="Amann R."/>
            <person name="Jetten M.S.M."/>
            <person name="Mascher T."/>
            <person name="Medema M.H."/>
            <person name="Devos D.P."/>
            <person name="Kaster A.-K."/>
            <person name="Ovreas L."/>
            <person name="Rohde M."/>
            <person name="Galperin M.Y."/>
            <person name="Jogler C."/>
        </authorList>
    </citation>
    <scope>NUCLEOTIDE SEQUENCE [LARGE SCALE GENOMIC DNA]</scope>
    <source>
        <strain evidence="2 3">Pla163</strain>
    </source>
</reference>
<keyword evidence="1" id="KW-0732">Signal</keyword>
<organism evidence="2 3">
    <name type="scientific">Rohdeia mirabilis</name>
    <dbReference type="NCBI Taxonomy" id="2528008"/>
    <lineage>
        <taxon>Bacteria</taxon>
        <taxon>Pseudomonadati</taxon>
        <taxon>Planctomycetota</taxon>
        <taxon>Planctomycetia</taxon>
        <taxon>Planctomycetia incertae sedis</taxon>
        <taxon>Rohdeia</taxon>
    </lineage>
</organism>
<dbReference type="Gene3D" id="2.130.10.10">
    <property type="entry name" value="YVTN repeat-like/Quinoprotein amine dehydrogenase"/>
    <property type="match status" value="2"/>
</dbReference>
<dbReference type="EMBL" id="CP036290">
    <property type="protein sequence ID" value="QDU86328.1"/>
    <property type="molecule type" value="Genomic_DNA"/>
</dbReference>
<feature type="signal peptide" evidence="1">
    <location>
        <begin position="1"/>
        <end position="22"/>
    </location>
</feature>
<keyword evidence="3" id="KW-1185">Reference proteome</keyword>